<dbReference type="AlphaFoldDB" id="A0A840J537"/>
<dbReference type="GO" id="GO:0000976">
    <property type="term" value="F:transcription cis-regulatory region binding"/>
    <property type="evidence" value="ECO:0007669"/>
    <property type="project" value="TreeGrafter"/>
</dbReference>
<reference evidence="8 9" key="1">
    <citation type="submission" date="2020-08" db="EMBL/GenBank/DDBJ databases">
        <title>Sequencing the genomes of 1000 actinobacteria strains.</title>
        <authorList>
            <person name="Klenk H.-P."/>
        </authorList>
    </citation>
    <scope>NUCLEOTIDE SEQUENCE [LARGE SCALE GENOMIC DNA]</scope>
    <source>
        <strain evidence="8 9">DSM 45859</strain>
    </source>
</reference>
<dbReference type="PROSITE" id="PS50977">
    <property type="entry name" value="HTH_TETR_2"/>
    <property type="match status" value="1"/>
</dbReference>
<evidence type="ECO:0000256" key="4">
    <source>
        <dbReference type="PROSITE-ProRule" id="PRU00335"/>
    </source>
</evidence>
<keyword evidence="9" id="KW-1185">Reference proteome</keyword>
<dbReference type="Proteomes" id="UP000581769">
    <property type="component" value="Unassembled WGS sequence"/>
</dbReference>
<evidence type="ECO:0000256" key="5">
    <source>
        <dbReference type="SAM" id="MobiDB-lite"/>
    </source>
</evidence>
<evidence type="ECO:0000256" key="3">
    <source>
        <dbReference type="ARBA" id="ARBA00023163"/>
    </source>
</evidence>
<dbReference type="PANTHER" id="PTHR30055">
    <property type="entry name" value="HTH-TYPE TRANSCRIPTIONAL REGULATOR RUTR"/>
    <property type="match status" value="1"/>
</dbReference>
<dbReference type="Pfam" id="PF00392">
    <property type="entry name" value="GntR"/>
    <property type="match status" value="1"/>
</dbReference>
<feature type="DNA-binding region" description="H-T-H motif" evidence="4">
    <location>
        <begin position="160"/>
        <end position="179"/>
    </location>
</feature>
<feature type="compositionally biased region" description="Polar residues" evidence="5">
    <location>
        <begin position="105"/>
        <end position="116"/>
    </location>
</feature>
<feature type="domain" description="HTH tetR-type" evidence="7">
    <location>
        <begin position="137"/>
        <end position="197"/>
    </location>
</feature>
<dbReference type="SUPFAM" id="SSF48498">
    <property type="entry name" value="Tetracyclin repressor-like, C-terminal domain"/>
    <property type="match status" value="1"/>
</dbReference>
<dbReference type="InterPro" id="IPR000524">
    <property type="entry name" value="Tscrpt_reg_HTH_GntR"/>
</dbReference>
<dbReference type="RefSeq" id="WP_184783374.1">
    <property type="nucleotide sequence ID" value="NZ_JACHMG010000001.1"/>
</dbReference>
<dbReference type="Gene3D" id="1.10.10.10">
    <property type="entry name" value="Winged helix-like DNA-binding domain superfamily/Winged helix DNA-binding domain"/>
    <property type="match status" value="1"/>
</dbReference>
<dbReference type="SMART" id="SM00345">
    <property type="entry name" value="HTH_GNTR"/>
    <property type="match status" value="1"/>
</dbReference>
<dbReference type="Pfam" id="PF02909">
    <property type="entry name" value="TetR_C_1"/>
    <property type="match status" value="1"/>
</dbReference>
<keyword evidence="3" id="KW-0804">Transcription</keyword>
<dbReference type="InterPro" id="IPR001647">
    <property type="entry name" value="HTH_TetR"/>
</dbReference>
<evidence type="ECO:0000313" key="9">
    <source>
        <dbReference type="Proteomes" id="UP000581769"/>
    </source>
</evidence>
<dbReference type="SUPFAM" id="SSF46785">
    <property type="entry name" value="Winged helix' DNA-binding domain"/>
    <property type="match status" value="1"/>
</dbReference>
<dbReference type="Gene3D" id="1.10.357.10">
    <property type="entry name" value="Tetracycline Repressor, domain 2"/>
    <property type="match status" value="1"/>
</dbReference>
<accession>A0A840J537</accession>
<dbReference type="Gene3D" id="1.10.10.60">
    <property type="entry name" value="Homeodomain-like"/>
    <property type="match status" value="1"/>
</dbReference>
<comment type="caution">
    <text evidence="8">The sequence shown here is derived from an EMBL/GenBank/DDBJ whole genome shotgun (WGS) entry which is preliminary data.</text>
</comment>
<gene>
    <name evidence="8" type="ORF">BJY18_006220</name>
</gene>
<keyword evidence="2 4" id="KW-0238">DNA-binding</keyword>
<proteinExistence type="predicted"/>
<evidence type="ECO:0000313" key="8">
    <source>
        <dbReference type="EMBL" id="MBB4688735.1"/>
    </source>
</evidence>
<sequence length="354" mass="38098">MPSASRPDPPYLRIAAEIGEKIRSGELRPGARLPSVRQIAGRWGVAVATATRVVATLRDEGLVETKVGAGTVVNLRRPRSATVPDSPVPDSAGGVDRARPGGESTLPTDSTSFGSRTNSASTTNPPPPQSAGVAARAPKRETLLRRAITVADVEGLGAVSMRRLAAELGVGPMSLYRYVSTKDELVTEMADEVMREALLPVPGPDGWRAKLEFAARAQWTLCRRHPWLAGAVSFTRPAFVPGMMAHTEWLLRALDGLGLSMTTRMHEALAVHSLVIAAALSESDEREAEQETGLTLARWQHIQRKRADDLFAGGSFPLLAVAHEETVPDLDALFEYSLARHLDGFAVLLQEHCA</sequence>
<feature type="region of interest" description="Disordered" evidence="5">
    <location>
        <begin position="78"/>
        <end position="138"/>
    </location>
</feature>
<evidence type="ECO:0000259" key="7">
    <source>
        <dbReference type="PROSITE" id="PS50977"/>
    </source>
</evidence>
<organism evidence="8 9">
    <name type="scientific">Amycolatopsis jiangsuensis</name>
    <dbReference type="NCBI Taxonomy" id="1181879"/>
    <lineage>
        <taxon>Bacteria</taxon>
        <taxon>Bacillati</taxon>
        <taxon>Actinomycetota</taxon>
        <taxon>Actinomycetes</taxon>
        <taxon>Pseudonocardiales</taxon>
        <taxon>Pseudonocardiaceae</taxon>
        <taxon>Amycolatopsis</taxon>
    </lineage>
</organism>
<dbReference type="InterPro" id="IPR004111">
    <property type="entry name" value="Repressor_TetR_C"/>
</dbReference>
<dbReference type="InterPro" id="IPR009057">
    <property type="entry name" value="Homeodomain-like_sf"/>
</dbReference>
<evidence type="ECO:0000256" key="2">
    <source>
        <dbReference type="ARBA" id="ARBA00023125"/>
    </source>
</evidence>
<dbReference type="InterPro" id="IPR036388">
    <property type="entry name" value="WH-like_DNA-bd_sf"/>
</dbReference>
<feature type="domain" description="HTH gntR-type" evidence="6">
    <location>
        <begin position="8"/>
        <end position="76"/>
    </location>
</feature>
<dbReference type="PROSITE" id="PS50949">
    <property type="entry name" value="HTH_GNTR"/>
    <property type="match status" value="1"/>
</dbReference>
<dbReference type="SUPFAM" id="SSF46689">
    <property type="entry name" value="Homeodomain-like"/>
    <property type="match status" value="1"/>
</dbReference>
<dbReference type="InterPro" id="IPR036271">
    <property type="entry name" value="Tet_transcr_reg_TetR-rel_C_sf"/>
</dbReference>
<evidence type="ECO:0000256" key="1">
    <source>
        <dbReference type="ARBA" id="ARBA00023015"/>
    </source>
</evidence>
<evidence type="ECO:0000259" key="6">
    <source>
        <dbReference type="PROSITE" id="PS50949"/>
    </source>
</evidence>
<dbReference type="InterPro" id="IPR050109">
    <property type="entry name" value="HTH-type_TetR-like_transc_reg"/>
</dbReference>
<protein>
    <submittedName>
        <fullName evidence="8">AcrR family transcriptional regulator</fullName>
    </submittedName>
</protein>
<name>A0A840J537_9PSEU</name>
<dbReference type="InterPro" id="IPR036390">
    <property type="entry name" value="WH_DNA-bd_sf"/>
</dbReference>
<keyword evidence="1" id="KW-0805">Transcription regulation</keyword>
<dbReference type="Pfam" id="PF00440">
    <property type="entry name" value="TetR_N"/>
    <property type="match status" value="1"/>
</dbReference>
<dbReference type="GO" id="GO:0045892">
    <property type="term" value="P:negative regulation of DNA-templated transcription"/>
    <property type="evidence" value="ECO:0007669"/>
    <property type="project" value="InterPro"/>
</dbReference>
<dbReference type="GO" id="GO:0003700">
    <property type="term" value="F:DNA-binding transcription factor activity"/>
    <property type="evidence" value="ECO:0007669"/>
    <property type="project" value="InterPro"/>
</dbReference>
<dbReference type="PANTHER" id="PTHR30055:SF151">
    <property type="entry name" value="TRANSCRIPTIONAL REGULATORY PROTEIN"/>
    <property type="match status" value="1"/>
</dbReference>
<dbReference type="CDD" id="cd07377">
    <property type="entry name" value="WHTH_GntR"/>
    <property type="match status" value="1"/>
</dbReference>
<dbReference type="EMBL" id="JACHMG010000001">
    <property type="protein sequence ID" value="MBB4688735.1"/>
    <property type="molecule type" value="Genomic_DNA"/>
</dbReference>